<accession>A0AAV8SBA2</accession>
<dbReference type="InterPro" id="IPR001878">
    <property type="entry name" value="Znf_CCHC"/>
</dbReference>
<dbReference type="InterPro" id="IPR040256">
    <property type="entry name" value="At4g02000-like"/>
</dbReference>
<keyword evidence="1" id="KW-0862">Zinc</keyword>
<dbReference type="PANTHER" id="PTHR31286:SF99">
    <property type="entry name" value="DUF4283 DOMAIN-CONTAINING PROTEIN"/>
    <property type="match status" value="1"/>
</dbReference>
<feature type="compositionally biased region" description="Polar residues" evidence="2">
    <location>
        <begin position="366"/>
        <end position="375"/>
    </location>
</feature>
<evidence type="ECO:0000313" key="5">
    <source>
        <dbReference type="Proteomes" id="UP001159364"/>
    </source>
</evidence>
<gene>
    <name evidence="4" type="ORF">K2173_025650</name>
</gene>
<comment type="caution">
    <text evidence="4">The sequence shown here is derived from an EMBL/GenBank/DDBJ whole genome shotgun (WGS) entry which is preliminary data.</text>
</comment>
<dbReference type="Proteomes" id="UP001159364">
    <property type="component" value="Linkage Group LG12"/>
</dbReference>
<dbReference type="InterPro" id="IPR036875">
    <property type="entry name" value="Znf_CCHC_sf"/>
</dbReference>
<dbReference type="PANTHER" id="PTHR31286">
    <property type="entry name" value="GLYCINE-RICH CELL WALL STRUCTURAL PROTEIN 1.8-LIKE"/>
    <property type="match status" value="1"/>
</dbReference>
<evidence type="ECO:0000256" key="1">
    <source>
        <dbReference type="PROSITE-ProRule" id="PRU00047"/>
    </source>
</evidence>
<feature type="region of interest" description="Disordered" evidence="2">
    <location>
        <begin position="366"/>
        <end position="405"/>
    </location>
</feature>
<protein>
    <recommendedName>
        <fullName evidence="3">CCHC-type domain-containing protein</fullName>
    </recommendedName>
</protein>
<feature type="region of interest" description="Disordered" evidence="2">
    <location>
        <begin position="463"/>
        <end position="548"/>
    </location>
</feature>
<dbReference type="AlphaFoldDB" id="A0AAV8SBA2"/>
<feature type="compositionally biased region" description="Pro residues" evidence="2">
    <location>
        <begin position="495"/>
        <end position="505"/>
    </location>
</feature>
<dbReference type="InterPro" id="IPR025558">
    <property type="entry name" value="DUF4283"/>
</dbReference>
<organism evidence="4 5">
    <name type="scientific">Erythroxylum novogranatense</name>
    <dbReference type="NCBI Taxonomy" id="1862640"/>
    <lineage>
        <taxon>Eukaryota</taxon>
        <taxon>Viridiplantae</taxon>
        <taxon>Streptophyta</taxon>
        <taxon>Embryophyta</taxon>
        <taxon>Tracheophyta</taxon>
        <taxon>Spermatophyta</taxon>
        <taxon>Magnoliopsida</taxon>
        <taxon>eudicotyledons</taxon>
        <taxon>Gunneridae</taxon>
        <taxon>Pentapetalae</taxon>
        <taxon>rosids</taxon>
        <taxon>fabids</taxon>
        <taxon>Malpighiales</taxon>
        <taxon>Erythroxylaceae</taxon>
        <taxon>Erythroxylum</taxon>
    </lineage>
</organism>
<evidence type="ECO:0000256" key="2">
    <source>
        <dbReference type="SAM" id="MobiDB-lite"/>
    </source>
</evidence>
<dbReference type="Pfam" id="PF14111">
    <property type="entry name" value="DUF4283"/>
    <property type="match status" value="1"/>
</dbReference>
<evidence type="ECO:0000313" key="4">
    <source>
        <dbReference type="EMBL" id="KAJ8749455.1"/>
    </source>
</evidence>
<feature type="compositionally biased region" description="Low complexity" evidence="2">
    <location>
        <begin position="1"/>
        <end position="10"/>
    </location>
</feature>
<keyword evidence="1" id="KW-0479">Metal-binding</keyword>
<feature type="compositionally biased region" description="Polar residues" evidence="2">
    <location>
        <begin position="383"/>
        <end position="398"/>
    </location>
</feature>
<dbReference type="PROSITE" id="PS50158">
    <property type="entry name" value="ZF_CCHC"/>
    <property type="match status" value="1"/>
</dbReference>
<keyword evidence="5" id="KW-1185">Reference proteome</keyword>
<feature type="domain" description="CCHC-type" evidence="3">
    <location>
        <begin position="271"/>
        <end position="285"/>
    </location>
</feature>
<dbReference type="EMBL" id="JAIWQS010000012">
    <property type="protein sequence ID" value="KAJ8749455.1"/>
    <property type="molecule type" value="Genomic_DNA"/>
</dbReference>
<dbReference type="GO" id="GO:0008270">
    <property type="term" value="F:zinc ion binding"/>
    <property type="evidence" value="ECO:0007669"/>
    <property type="project" value="UniProtKB-KW"/>
</dbReference>
<dbReference type="GO" id="GO:0003676">
    <property type="term" value="F:nucleic acid binding"/>
    <property type="evidence" value="ECO:0007669"/>
    <property type="project" value="InterPro"/>
</dbReference>
<proteinExistence type="predicted"/>
<dbReference type="SUPFAM" id="SSF57756">
    <property type="entry name" value="Retrovirus zinc finger-like domains"/>
    <property type="match status" value="1"/>
</dbReference>
<keyword evidence="1" id="KW-0863">Zinc-finger</keyword>
<feature type="region of interest" description="Disordered" evidence="2">
    <location>
        <begin position="1"/>
        <end position="45"/>
    </location>
</feature>
<evidence type="ECO:0000259" key="3">
    <source>
        <dbReference type="PROSITE" id="PS50158"/>
    </source>
</evidence>
<reference evidence="4 5" key="1">
    <citation type="submission" date="2021-09" db="EMBL/GenBank/DDBJ databases">
        <title>Genomic insights and catalytic innovation underlie evolution of tropane alkaloids biosynthesis.</title>
        <authorList>
            <person name="Wang Y.-J."/>
            <person name="Tian T."/>
            <person name="Huang J.-P."/>
            <person name="Huang S.-X."/>
        </authorList>
    </citation>
    <scope>NUCLEOTIDE SEQUENCE [LARGE SCALE GENOMIC DNA]</scope>
    <source>
        <strain evidence="4">KIB-2018</strain>
        <tissue evidence="4">Leaf</tissue>
    </source>
</reference>
<sequence length="548" mass="58934">MVSSSSTPPSASDPPLPPDPTDDNPATKKVKNRDHPTPLPSAPTPLLFSFKDAVLSPSTPPHSGPPPPVRQTVTVADDEVVYSTSNGIDSITFLDPVHHQMKEAMGFAVVISPLGRRVHYKALITRLSVIWHLHGELRVTDCVNGKYIVTLTNEDDYNNAILNGPWTLGSNYLMVYPWTPTFHAHANNLTAVALWLRIPALPVHYFHETILWKITKPLGTFIKADHSTLTAARGQYARIAVQMDLSQPLKGMLEIDACTYKIEYEDLPIICFSCGKYGHSTETCPTFPRTPSQALAATDLVSPPAATVQPDPISPSTAPFDRPAGVGEWMRVQKRVWRGPSAKSSPTVGNATVGLTNPFTVLQGNHVASRSSPSTPLIPDRSPSASSQSPIPFSQGPRTHSAVPKSRLDAISSVDFDSHHALPPTSGRPFIRFDSSGCLPTNPACFYPHYCCPRTTVTPPALPPSLAGLSPPPKPLDPSQGFHVKGNLQIRSPSPSAPHLPPPTPITDTQDMEELPSDSGTSPPASLMDGDTGQNTDMDVGEPSGLPL</sequence>
<name>A0AAV8SBA2_9ROSI</name>
<feature type="region of interest" description="Disordered" evidence="2">
    <location>
        <begin position="304"/>
        <end position="324"/>
    </location>
</feature>